<protein>
    <submittedName>
        <fullName evidence="2">Uncharacterized protein</fullName>
    </submittedName>
</protein>
<evidence type="ECO:0000256" key="1">
    <source>
        <dbReference type="SAM" id="MobiDB-lite"/>
    </source>
</evidence>
<accession>A0A813K876</accession>
<feature type="region of interest" description="Disordered" evidence="1">
    <location>
        <begin position="63"/>
        <end position="93"/>
    </location>
</feature>
<organism evidence="2 3">
    <name type="scientific">Polarella glacialis</name>
    <name type="common">Dinoflagellate</name>
    <dbReference type="NCBI Taxonomy" id="89957"/>
    <lineage>
        <taxon>Eukaryota</taxon>
        <taxon>Sar</taxon>
        <taxon>Alveolata</taxon>
        <taxon>Dinophyceae</taxon>
        <taxon>Suessiales</taxon>
        <taxon>Suessiaceae</taxon>
        <taxon>Polarella</taxon>
    </lineage>
</organism>
<reference evidence="2" key="1">
    <citation type="submission" date="2021-02" db="EMBL/GenBank/DDBJ databases">
        <authorList>
            <person name="Dougan E. K."/>
            <person name="Rhodes N."/>
            <person name="Thang M."/>
            <person name="Chan C."/>
        </authorList>
    </citation>
    <scope>NUCLEOTIDE SEQUENCE</scope>
</reference>
<name>A0A813K876_POLGL</name>
<evidence type="ECO:0000313" key="2">
    <source>
        <dbReference type="EMBL" id="CAE8693728.1"/>
    </source>
</evidence>
<proteinExistence type="predicted"/>
<dbReference type="EMBL" id="CAJNNW010027902">
    <property type="protein sequence ID" value="CAE8693728.1"/>
    <property type="molecule type" value="Genomic_DNA"/>
</dbReference>
<gene>
    <name evidence="2" type="ORF">PGLA2088_LOCUS28499</name>
</gene>
<comment type="caution">
    <text evidence="2">The sequence shown here is derived from an EMBL/GenBank/DDBJ whole genome shotgun (WGS) entry which is preliminary data.</text>
</comment>
<sequence length="161" mass="17379">MLLDMPVNSVAALPESVPFWQKLWNDFSAASQEVARLQQKYAPFAEVCGNPYSAGAMSSFSCPAGSSGQAPGHSNLGGAFNTAGRSNDATDEDEEAMVQNLKTAIESHRAELPWGRRGPFLVLVALASQRGPLPWDDPLVQALAEASRQNYSLIKLMAHYL</sequence>
<dbReference type="AlphaFoldDB" id="A0A813K876"/>
<dbReference type="Proteomes" id="UP000626109">
    <property type="component" value="Unassembled WGS sequence"/>
</dbReference>
<evidence type="ECO:0000313" key="3">
    <source>
        <dbReference type="Proteomes" id="UP000626109"/>
    </source>
</evidence>